<dbReference type="GO" id="GO:0006450">
    <property type="term" value="P:regulation of translational fidelity"/>
    <property type="evidence" value="ECO:0007669"/>
    <property type="project" value="InterPro"/>
</dbReference>
<dbReference type="GO" id="GO:0070681">
    <property type="term" value="P:glutaminyl-tRNAGln biosynthesis via transamidation"/>
    <property type="evidence" value="ECO:0007669"/>
    <property type="project" value="TreeGrafter"/>
</dbReference>
<proteinExistence type="inferred from homology"/>
<comment type="caution">
    <text evidence="2">The sequence shown here is derived from an EMBL/GenBank/DDBJ whole genome shotgun (WGS) entry which is preliminary data.</text>
</comment>
<dbReference type="EC" id="6.3.5.-" evidence="1"/>
<organism evidence="2 3">
    <name type="scientific">SAR92 clade bacterium</name>
    <dbReference type="NCBI Taxonomy" id="2315479"/>
    <lineage>
        <taxon>Bacteria</taxon>
        <taxon>Pseudomonadati</taxon>
        <taxon>Pseudomonadota</taxon>
        <taxon>Gammaproteobacteria</taxon>
        <taxon>Cellvibrionales</taxon>
        <taxon>Porticoccaceae</taxon>
        <taxon>SAR92 clade</taxon>
    </lineage>
</organism>
<dbReference type="PANTHER" id="PTHR15004:SF0">
    <property type="entry name" value="GLUTAMYL-TRNA(GLN) AMIDOTRANSFERASE SUBUNIT C, MITOCHONDRIAL"/>
    <property type="match status" value="1"/>
</dbReference>
<dbReference type="InterPro" id="IPR003837">
    <property type="entry name" value="GatC"/>
</dbReference>
<dbReference type="EMBL" id="SHBP01000003">
    <property type="protein sequence ID" value="RZO20763.1"/>
    <property type="molecule type" value="Genomic_DNA"/>
</dbReference>
<evidence type="ECO:0000313" key="2">
    <source>
        <dbReference type="EMBL" id="RZO20763.1"/>
    </source>
</evidence>
<evidence type="ECO:0000256" key="1">
    <source>
        <dbReference type="HAMAP-Rule" id="MF_00122"/>
    </source>
</evidence>
<comment type="similarity">
    <text evidence="1">Belongs to the GatC family.</text>
</comment>
<dbReference type="InterPro" id="IPR036113">
    <property type="entry name" value="Asp/Glu-ADT_sf_sub_c"/>
</dbReference>
<comment type="subunit">
    <text evidence="1">Heterotrimer of A, B and C subunits.</text>
</comment>
<dbReference type="PANTHER" id="PTHR15004">
    <property type="entry name" value="GLUTAMYL-TRNA(GLN) AMIDOTRANSFERASE SUBUNIT C, MITOCHONDRIAL"/>
    <property type="match status" value="1"/>
</dbReference>
<evidence type="ECO:0000313" key="3">
    <source>
        <dbReference type="Proteomes" id="UP000315889"/>
    </source>
</evidence>
<dbReference type="SUPFAM" id="SSF141000">
    <property type="entry name" value="Glu-tRNAGln amidotransferase C subunit"/>
    <property type="match status" value="1"/>
</dbReference>
<reference evidence="2 3" key="1">
    <citation type="submission" date="2019-02" db="EMBL/GenBank/DDBJ databases">
        <title>Prokaryotic population dynamics and viral predation in marine succession experiment using metagenomics: the confinement effect.</title>
        <authorList>
            <person name="Haro-Moreno J.M."/>
            <person name="Rodriguez-Valera F."/>
            <person name="Lopez-Perez M."/>
        </authorList>
    </citation>
    <scope>NUCLEOTIDE SEQUENCE [LARGE SCALE GENOMIC DNA]</scope>
    <source>
        <strain evidence="2">MED-G170</strain>
    </source>
</reference>
<accession>A0A520MHS4</accession>
<dbReference type="Proteomes" id="UP000315889">
    <property type="component" value="Unassembled WGS sequence"/>
</dbReference>
<dbReference type="Pfam" id="PF02686">
    <property type="entry name" value="GatC"/>
    <property type="match status" value="1"/>
</dbReference>
<dbReference type="HAMAP" id="MF_00122">
    <property type="entry name" value="GatC"/>
    <property type="match status" value="1"/>
</dbReference>
<protein>
    <recommendedName>
        <fullName evidence="1">Aspartyl/glutamyl-tRNA(Asn/Gln) amidotransferase subunit C</fullName>
        <shortName evidence="1">Asp/Glu-ADT subunit C</shortName>
        <ecNumber evidence="1">6.3.5.-</ecNumber>
    </recommendedName>
</protein>
<keyword evidence="1" id="KW-0067">ATP-binding</keyword>
<comment type="catalytic activity">
    <reaction evidence="1">
        <text>L-aspartyl-tRNA(Asn) + L-glutamine + ATP + H2O = L-asparaginyl-tRNA(Asn) + L-glutamate + ADP + phosphate + 2 H(+)</text>
        <dbReference type="Rhea" id="RHEA:14513"/>
        <dbReference type="Rhea" id="RHEA-COMP:9674"/>
        <dbReference type="Rhea" id="RHEA-COMP:9677"/>
        <dbReference type="ChEBI" id="CHEBI:15377"/>
        <dbReference type="ChEBI" id="CHEBI:15378"/>
        <dbReference type="ChEBI" id="CHEBI:29985"/>
        <dbReference type="ChEBI" id="CHEBI:30616"/>
        <dbReference type="ChEBI" id="CHEBI:43474"/>
        <dbReference type="ChEBI" id="CHEBI:58359"/>
        <dbReference type="ChEBI" id="CHEBI:78515"/>
        <dbReference type="ChEBI" id="CHEBI:78516"/>
        <dbReference type="ChEBI" id="CHEBI:456216"/>
    </reaction>
</comment>
<dbReference type="GO" id="GO:0016740">
    <property type="term" value="F:transferase activity"/>
    <property type="evidence" value="ECO:0007669"/>
    <property type="project" value="UniProtKB-KW"/>
</dbReference>
<name>A0A520MHS4_9GAMM</name>
<dbReference type="NCBIfam" id="TIGR00135">
    <property type="entry name" value="gatC"/>
    <property type="match status" value="1"/>
</dbReference>
<comment type="catalytic activity">
    <reaction evidence="1">
        <text>L-glutamyl-tRNA(Gln) + L-glutamine + ATP + H2O = L-glutaminyl-tRNA(Gln) + L-glutamate + ADP + phosphate + H(+)</text>
        <dbReference type="Rhea" id="RHEA:17521"/>
        <dbReference type="Rhea" id="RHEA-COMP:9681"/>
        <dbReference type="Rhea" id="RHEA-COMP:9684"/>
        <dbReference type="ChEBI" id="CHEBI:15377"/>
        <dbReference type="ChEBI" id="CHEBI:15378"/>
        <dbReference type="ChEBI" id="CHEBI:29985"/>
        <dbReference type="ChEBI" id="CHEBI:30616"/>
        <dbReference type="ChEBI" id="CHEBI:43474"/>
        <dbReference type="ChEBI" id="CHEBI:58359"/>
        <dbReference type="ChEBI" id="CHEBI:78520"/>
        <dbReference type="ChEBI" id="CHEBI:78521"/>
        <dbReference type="ChEBI" id="CHEBI:456216"/>
    </reaction>
</comment>
<keyword evidence="1" id="KW-0436">Ligase</keyword>
<dbReference type="GO" id="GO:0005524">
    <property type="term" value="F:ATP binding"/>
    <property type="evidence" value="ECO:0007669"/>
    <property type="project" value="UniProtKB-KW"/>
</dbReference>
<keyword evidence="1" id="KW-0648">Protein biosynthesis</keyword>
<comment type="function">
    <text evidence="1">Allows the formation of correctly charged Asn-tRNA(Asn) or Gln-tRNA(Gln) through the transamidation of misacylated Asp-tRNA(Asn) or Glu-tRNA(Gln) in organisms which lack either or both of asparaginyl-tRNA or glutaminyl-tRNA synthetases. The reaction takes place in the presence of glutamine and ATP through an activated phospho-Asp-tRNA(Asn) or phospho-Glu-tRNA(Gln).</text>
</comment>
<dbReference type="GO" id="GO:0050566">
    <property type="term" value="F:asparaginyl-tRNA synthase (glutamine-hydrolyzing) activity"/>
    <property type="evidence" value="ECO:0007669"/>
    <property type="project" value="RHEA"/>
</dbReference>
<dbReference type="AlphaFoldDB" id="A0A520MHS4"/>
<keyword evidence="2" id="KW-0808">Transferase</keyword>
<sequence length="95" mass="10874">MTIKREEIENLATLSRLSIDEKTITDVTDRLSSVLDLVDQLQTANCESVVNTSRPFHSSQRLRSDEVTENNRREEFQSIAPEIHNGLFSVPKMIE</sequence>
<dbReference type="GO" id="GO:0050567">
    <property type="term" value="F:glutaminyl-tRNA synthase (glutamine-hydrolyzing) activity"/>
    <property type="evidence" value="ECO:0007669"/>
    <property type="project" value="UniProtKB-UniRule"/>
</dbReference>
<gene>
    <name evidence="1 2" type="primary">gatC</name>
    <name evidence="2" type="ORF">EVB03_03380</name>
</gene>
<dbReference type="Gene3D" id="1.10.20.60">
    <property type="entry name" value="Glu-tRNAGln amidotransferase C subunit, N-terminal domain"/>
    <property type="match status" value="1"/>
</dbReference>
<keyword evidence="1" id="KW-0547">Nucleotide-binding</keyword>
<dbReference type="GO" id="GO:0006412">
    <property type="term" value="P:translation"/>
    <property type="evidence" value="ECO:0007669"/>
    <property type="project" value="UniProtKB-UniRule"/>
</dbReference>